<accession>A0A916YLM6</accession>
<dbReference type="Pfam" id="PF02643">
    <property type="entry name" value="DUF192"/>
    <property type="match status" value="1"/>
</dbReference>
<dbReference type="Proteomes" id="UP000598997">
    <property type="component" value="Unassembled WGS sequence"/>
</dbReference>
<name>A0A916YLM6_9SPHN</name>
<feature type="signal peptide" evidence="1">
    <location>
        <begin position="1"/>
        <end position="18"/>
    </location>
</feature>
<evidence type="ECO:0000313" key="3">
    <source>
        <dbReference type="Proteomes" id="UP000598997"/>
    </source>
</evidence>
<dbReference type="AlphaFoldDB" id="A0A916YLM6"/>
<evidence type="ECO:0000256" key="1">
    <source>
        <dbReference type="SAM" id="SignalP"/>
    </source>
</evidence>
<dbReference type="PANTHER" id="PTHR37953:SF1">
    <property type="entry name" value="UPF0127 PROTEIN MJ1496"/>
    <property type="match status" value="1"/>
</dbReference>
<dbReference type="PANTHER" id="PTHR37953">
    <property type="entry name" value="UPF0127 PROTEIN MJ1496"/>
    <property type="match status" value="1"/>
</dbReference>
<dbReference type="InterPro" id="IPR038695">
    <property type="entry name" value="Saro_0823-like_sf"/>
</dbReference>
<gene>
    <name evidence="2" type="ORF">GCM10010989_24910</name>
</gene>
<sequence length="175" mass="18228">MKSILGPVLLSLMATGLAAGGCTPSAEQPKAAASETTATRHPVSGLAIVPVTLTIDGKTHEIAAEYAGTPQERARGLMFRTELGADEGMIFDFSTTDSQPSRQGFWMKNTVIPLDIIFVKVDGTIDTIGANAEPYSLESVRSTGPVMYVLELAGGRAAELGLEAGDKVTFTAPAG</sequence>
<proteinExistence type="predicted"/>
<dbReference type="PROSITE" id="PS51257">
    <property type="entry name" value="PROKAR_LIPOPROTEIN"/>
    <property type="match status" value="1"/>
</dbReference>
<reference evidence="2 3" key="1">
    <citation type="journal article" date="2014" name="Int. J. Syst. Evol. Microbiol.">
        <title>Complete genome sequence of Corynebacterium casei LMG S-19264T (=DSM 44701T), isolated from a smear-ripened cheese.</title>
        <authorList>
            <consortium name="US DOE Joint Genome Institute (JGI-PGF)"/>
            <person name="Walter F."/>
            <person name="Albersmeier A."/>
            <person name="Kalinowski J."/>
            <person name="Ruckert C."/>
        </authorList>
    </citation>
    <scope>NUCLEOTIDE SEQUENCE [LARGE SCALE GENOMIC DNA]</scope>
    <source>
        <strain evidence="2 3">CGMCC 1.15358</strain>
    </source>
</reference>
<evidence type="ECO:0000313" key="2">
    <source>
        <dbReference type="EMBL" id="GGD49629.1"/>
    </source>
</evidence>
<dbReference type="EMBL" id="BMIO01000007">
    <property type="protein sequence ID" value="GGD49629.1"/>
    <property type="molecule type" value="Genomic_DNA"/>
</dbReference>
<dbReference type="Gene3D" id="2.60.120.1140">
    <property type="entry name" value="Protein of unknown function DUF192"/>
    <property type="match status" value="1"/>
</dbReference>
<evidence type="ECO:0008006" key="4">
    <source>
        <dbReference type="Google" id="ProtNLM"/>
    </source>
</evidence>
<dbReference type="InterPro" id="IPR003795">
    <property type="entry name" value="DUF192"/>
</dbReference>
<feature type="chain" id="PRO_5036880509" description="DUF192 domain-containing protein" evidence="1">
    <location>
        <begin position="19"/>
        <end position="175"/>
    </location>
</feature>
<comment type="caution">
    <text evidence="2">The sequence shown here is derived from an EMBL/GenBank/DDBJ whole genome shotgun (WGS) entry which is preliminary data.</text>
</comment>
<organism evidence="2 3">
    <name type="scientific">Croceicoccus pelagius</name>
    <dbReference type="NCBI Taxonomy" id="1703341"/>
    <lineage>
        <taxon>Bacteria</taxon>
        <taxon>Pseudomonadati</taxon>
        <taxon>Pseudomonadota</taxon>
        <taxon>Alphaproteobacteria</taxon>
        <taxon>Sphingomonadales</taxon>
        <taxon>Erythrobacteraceae</taxon>
        <taxon>Croceicoccus</taxon>
    </lineage>
</organism>
<dbReference type="RefSeq" id="WP_066764088.1">
    <property type="nucleotide sequence ID" value="NZ_BMIO01000007.1"/>
</dbReference>
<keyword evidence="1" id="KW-0732">Signal</keyword>
<protein>
    <recommendedName>
        <fullName evidence="4">DUF192 domain-containing protein</fullName>
    </recommendedName>
</protein>
<keyword evidence="3" id="KW-1185">Reference proteome</keyword>